<sequence>MSNAITPSRRAALGAFVTLAALALFCVAWEWRLAPLRPGGSALVLKALPLMIALPGVLRRRIYTLQWASMLVLLYLAEGIVRGMTDPAPGNRLGWVEVALALGFFACALAYVAPFKRAARRRKREAA</sequence>
<evidence type="ECO:0000256" key="1">
    <source>
        <dbReference type="SAM" id="Phobius"/>
    </source>
</evidence>
<dbReference type="RefSeq" id="WP_124153507.1">
    <property type="nucleotide sequence ID" value="NZ_RQIS01000022.1"/>
</dbReference>
<dbReference type="Proteomes" id="UP000272778">
    <property type="component" value="Unassembled WGS sequence"/>
</dbReference>
<comment type="caution">
    <text evidence="2">The sequence shown here is derived from an EMBL/GenBank/DDBJ whole genome shotgun (WGS) entry which is preliminary data.</text>
</comment>
<keyword evidence="1" id="KW-0812">Transmembrane</keyword>
<dbReference type="EMBL" id="RQIS01000022">
    <property type="protein sequence ID" value="RQH01591.1"/>
    <property type="molecule type" value="Genomic_DNA"/>
</dbReference>
<evidence type="ECO:0000313" key="2">
    <source>
        <dbReference type="EMBL" id="RQH01591.1"/>
    </source>
</evidence>
<proteinExistence type="predicted"/>
<evidence type="ECO:0000313" key="3">
    <source>
        <dbReference type="Proteomes" id="UP000272778"/>
    </source>
</evidence>
<feature type="transmembrane region" description="Helical" evidence="1">
    <location>
        <begin position="65"/>
        <end position="81"/>
    </location>
</feature>
<keyword evidence="1" id="KW-0472">Membrane</keyword>
<dbReference type="AlphaFoldDB" id="A0A3N6MUH2"/>
<gene>
    <name evidence="2" type="ORF">D1Y85_23375</name>
</gene>
<keyword evidence="1" id="KW-1133">Transmembrane helix</keyword>
<protein>
    <submittedName>
        <fullName evidence="2">DUF2069 domain-containing protein</fullName>
    </submittedName>
</protein>
<dbReference type="Pfam" id="PF09842">
    <property type="entry name" value="DUF2069"/>
    <property type="match status" value="1"/>
</dbReference>
<dbReference type="InterPro" id="IPR018643">
    <property type="entry name" value="DUF2069_membrane"/>
</dbReference>
<accession>A0A3N6MUH2</accession>
<dbReference type="OrthoDB" id="9181360at2"/>
<name>A0A3N6MUH2_9BURK</name>
<keyword evidence="3" id="KW-1185">Reference proteome</keyword>
<feature type="transmembrane region" description="Helical" evidence="1">
    <location>
        <begin position="93"/>
        <end position="114"/>
    </location>
</feature>
<organism evidence="2 3">
    <name type="scientific">Paraburkholderia dinghuensis</name>
    <dbReference type="NCBI Taxonomy" id="2305225"/>
    <lineage>
        <taxon>Bacteria</taxon>
        <taxon>Pseudomonadati</taxon>
        <taxon>Pseudomonadota</taxon>
        <taxon>Betaproteobacteria</taxon>
        <taxon>Burkholderiales</taxon>
        <taxon>Burkholderiaceae</taxon>
        <taxon>Paraburkholderia</taxon>
    </lineage>
</organism>
<feature type="transmembrane region" description="Helical" evidence="1">
    <location>
        <begin position="38"/>
        <end position="58"/>
    </location>
</feature>
<reference evidence="2 3" key="1">
    <citation type="submission" date="2018-11" db="EMBL/GenBank/DDBJ databases">
        <title>Paraburkholderia sp. DHOA04, isolated from soil.</title>
        <authorList>
            <person name="Gao Z.-H."/>
            <person name="Qiu L.-H."/>
            <person name="Fu J.-C."/>
        </authorList>
    </citation>
    <scope>NUCLEOTIDE SEQUENCE [LARGE SCALE GENOMIC DNA]</scope>
    <source>
        <strain evidence="2 3">DHOA04</strain>
    </source>
</reference>